<proteinExistence type="predicted"/>
<dbReference type="EMBL" id="HG992977">
    <property type="protein sequence ID" value="CAE6995701.1"/>
    <property type="molecule type" value="Genomic_DNA"/>
</dbReference>
<sequence>MEPRVPRAMLGKRKRQDETSDEDEPEWQTEDTVLKRSRTQDAANDDQVEDQPRLAGPSTACARSGLLTPERSTLTESQLTSPHVVDARGISEKPFPFMRLPAELRVHIYHMALVREEPLSLHADRAPEKPDDNVCAPPGEELYYGNQMWQQRIAVSSRPHAPIQCARSKNSGYERYPLSDPIVPEILRLDKQVYKEARQVLYSDNVFTLNLASGIHTLSTLHQRSRSLIKHVVLTIPSHHDILDGFADLVRLGLRYCWGLKTFKIILQASLPDDGRVTGATSVYANAFHILRWLPRGCNVGLEGNVSDTVKKVVAEEGRLQAVLDEAGKLLEEATSDA</sequence>
<organism evidence="3 4">
    <name type="scientific">Pyrenophora teres f. teres</name>
    <dbReference type="NCBI Taxonomy" id="97479"/>
    <lineage>
        <taxon>Eukaryota</taxon>
        <taxon>Fungi</taxon>
        <taxon>Dikarya</taxon>
        <taxon>Ascomycota</taxon>
        <taxon>Pezizomycotina</taxon>
        <taxon>Dothideomycetes</taxon>
        <taxon>Pleosporomycetidae</taxon>
        <taxon>Pleosporales</taxon>
        <taxon>Pleosporineae</taxon>
        <taxon>Pleosporaceae</taxon>
        <taxon>Pyrenophora</taxon>
    </lineage>
</organism>
<dbReference type="PANTHER" id="PTHR42085:SF7">
    <property type="entry name" value="F-BOX DOMAIN-CONTAINING PROTEIN"/>
    <property type="match status" value="1"/>
</dbReference>
<feature type="compositionally biased region" description="Acidic residues" evidence="1">
    <location>
        <begin position="19"/>
        <end position="29"/>
    </location>
</feature>
<evidence type="ECO:0000313" key="4">
    <source>
        <dbReference type="Proteomes" id="UP000472372"/>
    </source>
</evidence>
<dbReference type="Pfam" id="PF24864">
    <property type="entry name" value="DUF7730"/>
    <property type="match status" value="1"/>
</dbReference>
<dbReference type="InterPro" id="IPR056632">
    <property type="entry name" value="DUF7730"/>
</dbReference>
<accession>A0A6S6VB50</accession>
<dbReference type="PANTHER" id="PTHR42085">
    <property type="entry name" value="F-BOX DOMAIN-CONTAINING PROTEIN"/>
    <property type="match status" value="1"/>
</dbReference>
<dbReference type="AlphaFoldDB" id="A0A6S6VB50"/>
<evidence type="ECO:0000313" key="3">
    <source>
        <dbReference type="EMBL" id="CAE6995701.1"/>
    </source>
</evidence>
<dbReference type="InterPro" id="IPR038883">
    <property type="entry name" value="AN11006-like"/>
</dbReference>
<feature type="region of interest" description="Disordered" evidence="1">
    <location>
        <begin position="1"/>
        <end position="65"/>
    </location>
</feature>
<gene>
    <name evidence="3" type="ORF">PTTW11_00167</name>
</gene>
<evidence type="ECO:0000256" key="1">
    <source>
        <dbReference type="SAM" id="MobiDB-lite"/>
    </source>
</evidence>
<evidence type="ECO:0000259" key="2">
    <source>
        <dbReference type="Pfam" id="PF24864"/>
    </source>
</evidence>
<name>A0A6S6VB50_9PLEO</name>
<reference evidence="3" key="1">
    <citation type="submission" date="2021-02" db="EMBL/GenBank/DDBJ databases">
        <authorList>
            <person name="Syme A R."/>
            <person name="Syme A R."/>
            <person name="Moolhuijzen P."/>
        </authorList>
    </citation>
    <scope>NUCLEOTIDE SEQUENCE</scope>
    <source>
        <strain evidence="3">W1-1</strain>
    </source>
</reference>
<protein>
    <recommendedName>
        <fullName evidence="2">DUF7730 domain-containing protein</fullName>
    </recommendedName>
</protein>
<feature type="domain" description="DUF7730" evidence="2">
    <location>
        <begin position="97"/>
        <end position="235"/>
    </location>
</feature>
<dbReference type="Proteomes" id="UP000472372">
    <property type="component" value="Chromosome 1"/>
</dbReference>